<dbReference type="HAMAP" id="MF_01937">
    <property type="entry name" value="MenA_1"/>
    <property type="match status" value="1"/>
</dbReference>
<protein>
    <recommendedName>
        <fullName evidence="8 9">1,4-dihydroxy-2-naphthoate octaprenyltransferase</fullName>
        <shortName evidence="8">DHNA-octaprenyltransferase</shortName>
        <ecNumber evidence="8 9">2.5.1.74</ecNumber>
    </recommendedName>
</protein>
<feature type="transmembrane region" description="Helical" evidence="8">
    <location>
        <begin position="162"/>
        <end position="181"/>
    </location>
</feature>
<feature type="transmembrane region" description="Helical" evidence="8">
    <location>
        <begin position="187"/>
        <end position="208"/>
    </location>
</feature>
<dbReference type="InterPro" id="IPR004657">
    <property type="entry name" value="MenA"/>
</dbReference>
<comment type="subcellular location">
    <subcellularLocation>
        <location evidence="8">Cell membrane</location>
        <topology evidence="8">Multi-pass membrane protein</topology>
    </subcellularLocation>
    <subcellularLocation>
        <location evidence="1">Membrane</location>
        <topology evidence="1">Multi-pass membrane protein</topology>
    </subcellularLocation>
</comment>
<evidence type="ECO:0000256" key="3">
    <source>
        <dbReference type="ARBA" id="ARBA00022475"/>
    </source>
</evidence>
<proteinExistence type="inferred from homology"/>
<evidence type="ECO:0000256" key="2">
    <source>
        <dbReference type="ARBA" id="ARBA00022428"/>
    </source>
</evidence>
<dbReference type="InterPro" id="IPR026046">
    <property type="entry name" value="UBIAD1"/>
</dbReference>
<feature type="transmembrane region" description="Helical" evidence="8">
    <location>
        <begin position="260"/>
        <end position="277"/>
    </location>
</feature>
<dbReference type="Gene3D" id="1.10.357.140">
    <property type="entry name" value="UbiA prenyltransferase"/>
    <property type="match status" value="1"/>
</dbReference>
<feature type="transmembrane region" description="Helical" evidence="8">
    <location>
        <begin position="56"/>
        <end position="78"/>
    </location>
</feature>
<keyword evidence="7 8" id="KW-0472">Membrane</keyword>
<comment type="catalytic activity">
    <reaction evidence="8">
        <text>an all-trans-polyprenyl diphosphate + 1,4-dihydroxy-2-naphthoate + H(+) = a 2-demethylmenaquinol + CO2 + diphosphate</text>
        <dbReference type="Rhea" id="RHEA:26478"/>
        <dbReference type="Rhea" id="RHEA-COMP:9563"/>
        <dbReference type="Rhea" id="RHEA-COMP:9564"/>
        <dbReference type="ChEBI" id="CHEBI:11173"/>
        <dbReference type="ChEBI" id="CHEBI:15378"/>
        <dbReference type="ChEBI" id="CHEBI:16526"/>
        <dbReference type="ChEBI" id="CHEBI:33019"/>
        <dbReference type="ChEBI" id="CHEBI:55437"/>
        <dbReference type="ChEBI" id="CHEBI:58914"/>
        <dbReference type="EC" id="2.5.1.74"/>
    </reaction>
</comment>
<evidence type="ECO:0000256" key="6">
    <source>
        <dbReference type="ARBA" id="ARBA00022989"/>
    </source>
</evidence>
<feature type="transmembrane region" description="Helical" evidence="8">
    <location>
        <begin position="109"/>
        <end position="127"/>
    </location>
</feature>
<dbReference type="EMBL" id="CP032125">
    <property type="protein sequence ID" value="AXX97976.1"/>
    <property type="molecule type" value="Genomic_DNA"/>
</dbReference>
<gene>
    <name evidence="8 10" type="primary">menA</name>
    <name evidence="10" type="ORF">BAR1_08545</name>
</gene>
<dbReference type="UniPathway" id="UPA00079">
    <property type="reaction ID" value="UER00168"/>
</dbReference>
<dbReference type="OrthoDB" id="9767568at2"/>
<reference evidence="10 11" key="1">
    <citation type="submission" date="2018-09" db="EMBL/GenBank/DDBJ databases">
        <title>Profundibacter amoris BAR1 gen. nov., sp. nov., a new member of the Roseobacter clade isolated at Lokis Castle Vent Field on the Arctic Mid-Oceanic Ridge.</title>
        <authorList>
            <person name="Le Moine Bauer S."/>
            <person name="Sjoeberg A.G."/>
            <person name="L'Haridon S."/>
            <person name="Stokke R."/>
            <person name="Roalkvam I."/>
            <person name="Steen I.H."/>
            <person name="Dahle H."/>
        </authorList>
    </citation>
    <scope>NUCLEOTIDE SEQUENCE [LARGE SCALE GENOMIC DNA]</scope>
    <source>
        <strain evidence="10 11">BAR1</strain>
    </source>
</reference>
<keyword evidence="11" id="KW-1185">Reference proteome</keyword>
<dbReference type="GO" id="GO:0046428">
    <property type="term" value="F:1,4-dihydroxy-2-naphthoate polyprenyltransferase activity"/>
    <property type="evidence" value="ECO:0007669"/>
    <property type="project" value="UniProtKB-UniRule"/>
</dbReference>
<evidence type="ECO:0000313" key="10">
    <source>
        <dbReference type="EMBL" id="AXX97976.1"/>
    </source>
</evidence>
<name>A0A347UGJ8_9RHOB</name>
<dbReference type="EC" id="2.5.1.74" evidence="8 9"/>
<dbReference type="GO" id="GO:0005886">
    <property type="term" value="C:plasma membrane"/>
    <property type="evidence" value="ECO:0007669"/>
    <property type="project" value="UniProtKB-SubCell"/>
</dbReference>
<evidence type="ECO:0000256" key="7">
    <source>
        <dbReference type="ARBA" id="ARBA00023136"/>
    </source>
</evidence>
<comment type="similarity">
    <text evidence="8">Belongs to the MenA family. Type 1 subfamily.</text>
</comment>
<dbReference type="PIRSF" id="PIRSF005355">
    <property type="entry name" value="UBIAD1"/>
    <property type="match status" value="1"/>
</dbReference>
<evidence type="ECO:0000313" key="11">
    <source>
        <dbReference type="Proteomes" id="UP000261704"/>
    </source>
</evidence>
<dbReference type="Pfam" id="PF01040">
    <property type="entry name" value="UbiA"/>
    <property type="match status" value="1"/>
</dbReference>
<evidence type="ECO:0000256" key="1">
    <source>
        <dbReference type="ARBA" id="ARBA00004141"/>
    </source>
</evidence>
<comment type="pathway">
    <text evidence="8">Quinol/quinone metabolism; menaquinone biosynthesis; menaquinol from 1,4-dihydroxy-2-naphthoate: step 1/2.</text>
</comment>
<dbReference type="InterPro" id="IPR000537">
    <property type="entry name" value="UbiA_prenyltransferase"/>
</dbReference>
<keyword evidence="2 8" id="KW-0474">Menaquinone biosynthesis</keyword>
<feature type="transmembrane region" description="Helical" evidence="8">
    <location>
        <begin position="133"/>
        <end position="150"/>
    </location>
</feature>
<evidence type="ECO:0000256" key="8">
    <source>
        <dbReference type="HAMAP-Rule" id="MF_01937"/>
    </source>
</evidence>
<evidence type="ECO:0000256" key="5">
    <source>
        <dbReference type="ARBA" id="ARBA00022692"/>
    </source>
</evidence>
<evidence type="ECO:0000256" key="4">
    <source>
        <dbReference type="ARBA" id="ARBA00022679"/>
    </source>
</evidence>
<feature type="transmembrane region" description="Helical" evidence="8">
    <location>
        <begin position="289"/>
        <end position="309"/>
    </location>
</feature>
<dbReference type="GO" id="GO:0009234">
    <property type="term" value="P:menaquinone biosynthetic process"/>
    <property type="evidence" value="ECO:0007669"/>
    <property type="project" value="UniProtKB-UniRule"/>
</dbReference>
<evidence type="ECO:0000256" key="9">
    <source>
        <dbReference type="NCBIfam" id="TIGR00751"/>
    </source>
</evidence>
<accession>A0A347UGJ8</accession>
<organism evidence="10 11">
    <name type="scientific">Profundibacter amoris</name>
    <dbReference type="NCBI Taxonomy" id="2171755"/>
    <lineage>
        <taxon>Bacteria</taxon>
        <taxon>Pseudomonadati</taxon>
        <taxon>Pseudomonadota</taxon>
        <taxon>Alphaproteobacteria</taxon>
        <taxon>Rhodobacterales</taxon>
        <taxon>Paracoccaceae</taxon>
        <taxon>Profundibacter</taxon>
    </lineage>
</organism>
<keyword evidence="4 8" id="KW-0808">Transferase</keyword>
<feature type="transmembrane region" description="Helical" evidence="8">
    <location>
        <begin position="25"/>
        <end position="50"/>
    </location>
</feature>
<dbReference type="InterPro" id="IPR044878">
    <property type="entry name" value="UbiA_sf"/>
</dbReference>
<dbReference type="Proteomes" id="UP000261704">
    <property type="component" value="Chromosome"/>
</dbReference>
<keyword evidence="5 8" id="KW-0812">Transmembrane</keyword>
<dbReference type="GO" id="GO:0042371">
    <property type="term" value="P:vitamin K biosynthetic process"/>
    <property type="evidence" value="ECO:0007669"/>
    <property type="project" value="TreeGrafter"/>
</dbReference>
<sequence>MNSTAPTADTTAQIADRLRHLPMPVLLFIAARVKTLGLSLAPVAVGTWLAAQSGDWNVAVMVAAMVAAASIQIGTNLWNDAADGGRGTDGPDRLGPPRMTGLGLLDAALVRRAAMAAFATAALFGLWLTMIGGWPVILIGLVSLALGYFYSMGAYPLSHSPLGEALVIAFFGVVAVGGTVYLHGQQITGDVLMIGIITGLPAAAVLLINNHRDRDLDQIAGRRTLAIVIGQGATRGLYGFFLMAALLGGVLISASNIAGFLPFVPVTVLAFILVAGMMKTPVSAGLNRLIAGTVGFQILLLFAIVLARYF</sequence>
<dbReference type="NCBIfam" id="TIGR00751">
    <property type="entry name" value="menA"/>
    <property type="match status" value="1"/>
</dbReference>
<dbReference type="CDD" id="cd13962">
    <property type="entry name" value="PT_UbiA_UBIAD1"/>
    <property type="match status" value="1"/>
</dbReference>
<keyword evidence="6 8" id="KW-1133">Transmembrane helix</keyword>
<comment type="function">
    <text evidence="8">Conversion of 1,4-dihydroxy-2-naphthoate (DHNA) to demethylmenaquinone (DMK).</text>
</comment>
<keyword evidence="3 8" id="KW-1003">Cell membrane</keyword>
<dbReference type="KEGG" id="pamo:BAR1_08545"/>
<dbReference type="AlphaFoldDB" id="A0A347UGJ8"/>
<dbReference type="PANTHER" id="PTHR13929">
    <property type="entry name" value="1,4-DIHYDROXY-2-NAPHTHOATE OCTAPRENYLTRANSFERASE"/>
    <property type="match status" value="1"/>
</dbReference>
<dbReference type="RefSeq" id="WP_118942632.1">
    <property type="nucleotide sequence ID" value="NZ_CP032125.1"/>
</dbReference>
<dbReference type="PANTHER" id="PTHR13929:SF0">
    <property type="entry name" value="UBIA PRENYLTRANSFERASE DOMAIN-CONTAINING PROTEIN 1"/>
    <property type="match status" value="1"/>
</dbReference>